<dbReference type="Proteomes" id="UP001451606">
    <property type="component" value="Chromosome"/>
</dbReference>
<reference evidence="1 2" key="1">
    <citation type="submission" date="2023-09" db="EMBL/GenBank/DDBJ databases">
        <authorList>
            <person name="Golyshina O.V."/>
            <person name="Lunev E.A."/>
            <person name="Bargiela R."/>
            <person name="Gaines M.C."/>
            <person name="Daum B."/>
            <person name="Bale N.J."/>
            <person name="Koenen M."/>
            <person name="Sinninghe Damst J.S."/>
            <person name="Yakimov M."/>
            <person name="Golyshin P.N."/>
        </authorList>
    </citation>
    <scope>NUCLEOTIDE SEQUENCE [LARGE SCALE GENOMIC DNA]</scope>
    <source>
        <strain evidence="1 2">M1</strain>
    </source>
</reference>
<dbReference type="AlphaFoldDB" id="A0AAX4NEF2"/>
<dbReference type="GeneID" id="95966823"/>
<protein>
    <submittedName>
        <fullName evidence="1">Uncharacterized protein</fullName>
    </submittedName>
</protein>
<evidence type="ECO:0000313" key="2">
    <source>
        <dbReference type="Proteomes" id="UP001451606"/>
    </source>
</evidence>
<gene>
    <name evidence="1" type="ORF">OXIME_000099</name>
</gene>
<name>A0AAX4NEF2_9ARCH</name>
<evidence type="ECO:0000313" key="1">
    <source>
        <dbReference type="EMBL" id="WYX99567.1"/>
    </source>
</evidence>
<dbReference type="KEGG" id="omr:OXIME_000099"/>
<dbReference type="EMBL" id="CP133772">
    <property type="protein sequence ID" value="WYX99567.1"/>
    <property type="molecule type" value="Genomic_DNA"/>
</dbReference>
<accession>A0AAX4NEF2</accession>
<proteinExistence type="predicted"/>
<sequence>MKRFHGGILLTDEIRINSENVNVSWAWYNVTQGTVKWSFKNYFTTTKSFLLFRNSYYFGNAFWPVYINNPQFNEKFAVSVSPLPDKGTANNSAPLCIAEFKDGKKIVCFIFTLSPGQEWSMLEGGFSESFQPSGFSASIVSVKPSAEYCIEYDQTQVTDWDQQTGTTLTGYSPNPSVFKSATAVADTGYVTLFADVIKEGKC</sequence>
<keyword evidence="2" id="KW-1185">Reference proteome</keyword>
<dbReference type="RefSeq" id="WP_393971540.1">
    <property type="nucleotide sequence ID" value="NZ_CP133772.1"/>
</dbReference>
<organism evidence="1 2">
    <name type="scientific">Oxyplasma meridianum</name>
    <dbReference type="NCBI Taxonomy" id="3073602"/>
    <lineage>
        <taxon>Archaea</taxon>
        <taxon>Methanobacteriati</taxon>
        <taxon>Thermoplasmatota</taxon>
        <taxon>Thermoplasmata</taxon>
        <taxon>Thermoplasmatales</taxon>
        <taxon>Thermoplasmataceae</taxon>
        <taxon>Oxyplasma</taxon>
    </lineage>
</organism>